<keyword evidence="2" id="KW-1185">Reference proteome</keyword>
<dbReference type="SUPFAM" id="SSF52047">
    <property type="entry name" value="RNI-like"/>
    <property type="match status" value="1"/>
</dbReference>
<dbReference type="Gene3D" id="3.80.10.10">
    <property type="entry name" value="Ribonuclease Inhibitor"/>
    <property type="match status" value="1"/>
</dbReference>
<dbReference type="Proteomes" id="UP000749646">
    <property type="component" value="Unassembled WGS sequence"/>
</dbReference>
<dbReference type="InterPro" id="IPR032675">
    <property type="entry name" value="LRR_dom_sf"/>
</dbReference>
<evidence type="ECO:0000313" key="1">
    <source>
        <dbReference type="EMBL" id="KAF9930584.1"/>
    </source>
</evidence>
<organism evidence="1 2">
    <name type="scientific">Modicella reniformis</name>
    <dbReference type="NCBI Taxonomy" id="1440133"/>
    <lineage>
        <taxon>Eukaryota</taxon>
        <taxon>Fungi</taxon>
        <taxon>Fungi incertae sedis</taxon>
        <taxon>Mucoromycota</taxon>
        <taxon>Mortierellomycotina</taxon>
        <taxon>Mortierellomycetes</taxon>
        <taxon>Mortierellales</taxon>
        <taxon>Mortierellaceae</taxon>
        <taxon>Modicella</taxon>
    </lineage>
</organism>
<name>A0A9P6IM43_9FUNG</name>
<gene>
    <name evidence="1" type="ORF">BGZ65_005260</name>
</gene>
<dbReference type="AlphaFoldDB" id="A0A9P6IM43"/>
<evidence type="ECO:0000313" key="2">
    <source>
        <dbReference type="Proteomes" id="UP000749646"/>
    </source>
</evidence>
<proteinExistence type="predicted"/>
<accession>A0A9P6IM43</accession>
<feature type="non-terminal residue" evidence="1">
    <location>
        <position position="1"/>
    </location>
</feature>
<sequence>LSLRTRRTTNEEAYQIIRGMKKIVRLSVGSSHDLFGPNNTMKLLRPHFPTLTELDLGNNNIMTSAIAQEILSSCSSLVQFRVSRIEAMDIVEGHPWVCLRIQYLSAGIHLAPSTIKILQPLIFDQLSKLTRLRVLGVGHASEINFQEAMDLRLKSGLGKLSSLRLLLCISFTYTKQLMAGQDIDWMLEHWKDLVRIHGELNTYNPDINSALMHRLARYGIRVCPMAKQFRIDDHEFNLL</sequence>
<comment type="caution">
    <text evidence="1">The sequence shown here is derived from an EMBL/GenBank/DDBJ whole genome shotgun (WGS) entry which is preliminary data.</text>
</comment>
<protein>
    <submittedName>
        <fullName evidence="1">Uncharacterized protein</fullName>
    </submittedName>
</protein>
<dbReference type="EMBL" id="JAAAHW010010107">
    <property type="protein sequence ID" value="KAF9930584.1"/>
    <property type="molecule type" value="Genomic_DNA"/>
</dbReference>
<dbReference type="OrthoDB" id="2378626at2759"/>
<reference evidence="1" key="1">
    <citation type="journal article" date="2020" name="Fungal Divers.">
        <title>Resolving the Mortierellaceae phylogeny through synthesis of multi-gene phylogenetics and phylogenomics.</title>
        <authorList>
            <person name="Vandepol N."/>
            <person name="Liber J."/>
            <person name="Desiro A."/>
            <person name="Na H."/>
            <person name="Kennedy M."/>
            <person name="Barry K."/>
            <person name="Grigoriev I.V."/>
            <person name="Miller A.N."/>
            <person name="O'Donnell K."/>
            <person name="Stajich J.E."/>
            <person name="Bonito G."/>
        </authorList>
    </citation>
    <scope>NUCLEOTIDE SEQUENCE</scope>
    <source>
        <strain evidence="1">MES-2147</strain>
    </source>
</reference>